<keyword evidence="1" id="KW-0732">Signal</keyword>
<evidence type="ECO:0000256" key="1">
    <source>
        <dbReference type="SAM" id="SignalP"/>
    </source>
</evidence>
<evidence type="ECO:0000313" key="2">
    <source>
        <dbReference type="EMBL" id="MDT9597758.1"/>
    </source>
</evidence>
<gene>
    <name evidence="2" type="ORF">RQX22_02185</name>
</gene>
<feature type="chain" id="PRO_5046196478" description="Preprotein translocase subunit YajC" evidence="1">
    <location>
        <begin position="28"/>
        <end position="545"/>
    </location>
</feature>
<evidence type="ECO:0000313" key="3">
    <source>
        <dbReference type="Proteomes" id="UP001259572"/>
    </source>
</evidence>
<accession>A0ABU3Q2Y2</accession>
<dbReference type="RefSeq" id="WP_315723214.1">
    <property type="nucleotide sequence ID" value="NZ_JAVUPU010000001.1"/>
</dbReference>
<sequence length="545" mass="57740">MTDMFRKRGLRALAAAALAAGLALASAATLKGEPRSRITPYLEVQQVLSADLNGGDVLTYTSVGAGVDAFVSSQRVKATISYNYQRRIAWNDNLSDNDIHTGLAAAQLTVVPNLLTFDAGALAARSHGDLSVPVPGFQTADDPNLVEIYSVYAGPTLSTKVGAVDVGASYRLGYVHVDDHGLAGVSQVPGQPRFDRYDGSVIHSAAASVGMGPGELPVGWTVGAGYSREDNDILDATNEAVFVRGDIVVPVTYSLALTGGAGYEKLKASQQDILRDTNGFPIVGPNGELVADPSRPRLLAYDQSGLIWDVGVIWRPSRRTELQARVGRRYGGTTFVGSLEHRINESYAITASVYDQVTSFGRLLISDLNGLPVDFKIGRNRLSGGGGCVFGNDPGSGTCFDDALQSINNSSFRYRGAAILFSGGRGPWSFGAGLGYARRNYFGAGDNAIPFNLANVTDESVTFQANAERQLSRNSSVALDSYLGWFDSGAAGVRSSRSAGLTGSYYHTLMDGHLEATAQAGIYTVDAGQYDSSVASILFGLRYAF</sequence>
<proteinExistence type="predicted"/>
<feature type="signal peptide" evidence="1">
    <location>
        <begin position="1"/>
        <end position="27"/>
    </location>
</feature>
<reference evidence="2 3" key="1">
    <citation type="submission" date="2023-05" db="EMBL/GenBank/DDBJ databases">
        <authorList>
            <person name="Guo Y."/>
        </authorList>
    </citation>
    <scope>NUCLEOTIDE SEQUENCE [LARGE SCALE GENOMIC DNA]</scope>
    <source>
        <strain evidence="2 3">GR2756</strain>
    </source>
</reference>
<organism evidence="2 3">
    <name type="scientific">Sphingosinicella rhizophila</name>
    <dbReference type="NCBI Taxonomy" id="3050082"/>
    <lineage>
        <taxon>Bacteria</taxon>
        <taxon>Pseudomonadati</taxon>
        <taxon>Pseudomonadota</taxon>
        <taxon>Alphaproteobacteria</taxon>
        <taxon>Sphingomonadales</taxon>
        <taxon>Sphingosinicellaceae</taxon>
        <taxon>Sphingosinicella</taxon>
    </lineage>
</organism>
<keyword evidence="3" id="KW-1185">Reference proteome</keyword>
<protein>
    <recommendedName>
        <fullName evidence="4">Preprotein translocase subunit YajC</fullName>
    </recommendedName>
</protein>
<name>A0ABU3Q2Y2_9SPHN</name>
<dbReference type="EMBL" id="JAVUPU010000001">
    <property type="protein sequence ID" value="MDT9597758.1"/>
    <property type="molecule type" value="Genomic_DNA"/>
</dbReference>
<comment type="caution">
    <text evidence="2">The sequence shown here is derived from an EMBL/GenBank/DDBJ whole genome shotgun (WGS) entry which is preliminary data.</text>
</comment>
<dbReference type="Proteomes" id="UP001259572">
    <property type="component" value="Unassembled WGS sequence"/>
</dbReference>
<evidence type="ECO:0008006" key="4">
    <source>
        <dbReference type="Google" id="ProtNLM"/>
    </source>
</evidence>
<dbReference type="SUPFAM" id="SSF56935">
    <property type="entry name" value="Porins"/>
    <property type="match status" value="1"/>
</dbReference>